<protein>
    <recommendedName>
        <fullName evidence="3">Phosphoadenosine phosphosulfate reductase</fullName>
    </recommendedName>
</protein>
<dbReference type="Proteomes" id="UP000024836">
    <property type="component" value="Unassembled WGS sequence"/>
</dbReference>
<dbReference type="eggNOG" id="ENOG502Z8DR">
    <property type="taxonomic scope" value="Bacteria"/>
</dbReference>
<keyword evidence="2" id="KW-1185">Reference proteome</keyword>
<dbReference type="PATRIC" id="fig|1461693.3.peg.145"/>
<evidence type="ECO:0000313" key="1">
    <source>
        <dbReference type="EMBL" id="KCV83232.1"/>
    </source>
</evidence>
<comment type="caution">
    <text evidence="1">The sequence shown here is derived from an EMBL/GenBank/DDBJ whole genome shotgun (WGS) entry which is preliminary data.</text>
</comment>
<proteinExistence type="predicted"/>
<dbReference type="RefSeq" id="WP_035246773.1">
    <property type="nucleotide sequence ID" value="NZ_AQQY01000001.1"/>
</dbReference>
<name>A0A058ZQ18_9RHOB</name>
<dbReference type="STRING" id="1461693.ATO10_00685"/>
<accession>A0A058ZQ18</accession>
<evidence type="ECO:0000313" key="2">
    <source>
        <dbReference type="Proteomes" id="UP000024836"/>
    </source>
</evidence>
<sequence length="316" mass="36272">MVREEHIKQAPWFQRLHQVGDDRGYFETLGTDHAAIFIDETPTLLVSFETTDGFSDDADAMPLAYDLAEDAGWSMLTVLTNGDTWFRDPAVYAFFDRLVDDGFFEDFDRVVFYGAGMCGYAACAFSVSAPGATVISIAPQATLDPRVTEWDERFTQHRRIDFTSRYGYAPDMLEAAHHAFILYDPYMQMDAVHAALFTRPNVTKLRCRWFESDLETDLNKMGVLPELIDAACEDTLTEDVFHRLFRTRRRYKPYLRRMANGLEKRERPYLNALLCHNVSSRLRAPLFRKKMRQSAETLAEAGPLPAWLEEALSDES</sequence>
<evidence type="ECO:0008006" key="3">
    <source>
        <dbReference type="Google" id="ProtNLM"/>
    </source>
</evidence>
<organism evidence="1 2">
    <name type="scientific">Actibacterium atlanticum</name>
    <dbReference type="NCBI Taxonomy" id="1461693"/>
    <lineage>
        <taxon>Bacteria</taxon>
        <taxon>Pseudomonadati</taxon>
        <taxon>Pseudomonadota</taxon>
        <taxon>Alphaproteobacteria</taxon>
        <taxon>Rhodobacterales</taxon>
        <taxon>Roseobacteraceae</taxon>
        <taxon>Actibacterium</taxon>
    </lineage>
</organism>
<dbReference type="AlphaFoldDB" id="A0A058ZQ18"/>
<gene>
    <name evidence="1" type="ORF">ATO10_00685</name>
</gene>
<dbReference type="EMBL" id="AQQY01000001">
    <property type="protein sequence ID" value="KCV83232.1"/>
    <property type="molecule type" value="Genomic_DNA"/>
</dbReference>
<reference evidence="1 2" key="1">
    <citation type="submission" date="2013-04" db="EMBL/GenBank/DDBJ databases">
        <title>Shimia sp. 22II-S11-Z10 Genome Sequencing.</title>
        <authorList>
            <person name="Lai Q."/>
            <person name="Li G."/>
            <person name="Shao Z."/>
        </authorList>
    </citation>
    <scope>NUCLEOTIDE SEQUENCE [LARGE SCALE GENOMIC DNA]</scope>
    <source>
        <strain evidence="2">22II-S11-Z10</strain>
    </source>
</reference>